<name>A0A2T4A2C2_TRIHA</name>
<dbReference type="PANTHER" id="PTHR35391:SF5">
    <property type="entry name" value="DUF6590 DOMAIN-CONTAINING PROTEIN"/>
    <property type="match status" value="1"/>
</dbReference>
<organism evidence="3 4">
    <name type="scientific">Trichoderma harzianum CBS 226.95</name>
    <dbReference type="NCBI Taxonomy" id="983964"/>
    <lineage>
        <taxon>Eukaryota</taxon>
        <taxon>Fungi</taxon>
        <taxon>Dikarya</taxon>
        <taxon>Ascomycota</taxon>
        <taxon>Pezizomycotina</taxon>
        <taxon>Sordariomycetes</taxon>
        <taxon>Hypocreomycetidae</taxon>
        <taxon>Hypocreales</taxon>
        <taxon>Hypocreaceae</taxon>
        <taxon>Trichoderma</taxon>
    </lineage>
</organism>
<proteinExistence type="predicted"/>
<gene>
    <name evidence="3" type="ORF">M431DRAFT_485068</name>
</gene>
<feature type="domain" description="C2H2-type" evidence="2">
    <location>
        <begin position="454"/>
        <end position="477"/>
    </location>
</feature>
<dbReference type="InterPro" id="IPR027417">
    <property type="entry name" value="P-loop_NTPase"/>
</dbReference>
<feature type="domain" description="C2H2-type" evidence="2">
    <location>
        <begin position="372"/>
        <end position="400"/>
    </location>
</feature>
<dbReference type="InterPro" id="IPR013087">
    <property type="entry name" value="Znf_C2H2_type"/>
</dbReference>
<dbReference type="SMART" id="SM00355">
    <property type="entry name" value="ZnF_C2H2"/>
    <property type="match status" value="3"/>
</dbReference>
<evidence type="ECO:0000256" key="1">
    <source>
        <dbReference type="SAM" id="MobiDB-lite"/>
    </source>
</evidence>
<dbReference type="CDD" id="cd00882">
    <property type="entry name" value="Ras_like_GTPase"/>
    <property type="match status" value="1"/>
</dbReference>
<dbReference type="EMBL" id="KZ679686">
    <property type="protein sequence ID" value="PTB51199.1"/>
    <property type="molecule type" value="Genomic_DNA"/>
</dbReference>
<evidence type="ECO:0000313" key="4">
    <source>
        <dbReference type="Proteomes" id="UP000241690"/>
    </source>
</evidence>
<dbReference type="PANTHER" id="PTHR35391">
    <property type="entry name" value="C2H2-TYPE DOMAIN-CONTAINING PROTEIN-RELATED"/>
    <property type="match status" value="1"/>
</dbReference>
<evidence type="ECO:0000259" key="2">
    <source>
        <dbReference type="SMART" id="SM00355"/>
    </source>
</evidence>
<reference evidence="3 4" key="1">
    <citation type="submission" date="2016-07" db="EMBL/GenBank/DDBJ databases">
        <title>Multiple horizontal gene transfer events from other fungi enriched the ability of initially mycotrophic Trichoderma (Ascomycota) to feed on dead plant biomass.</title>
        <authorList>
            <consortium name="DOE Joint Genome Institute"/>
            <person name="Aerts A."/>
            <person name="Atanasova L."/>
            <person name="Chenthamara K."/>
            <person name="Zhang J."/>
            <person name="Grujic M."/>
            <person name="Henrissat B."/>
            <person name="Kuo A."/>
            <person name="Salamov A."/>
            <person name="Lipzen A."/>
            <person name="Labutti K."/>
            <person name="Barry K."/>
            <person name="Miao Y."/>
            <person name="Rahimi M.J."/>
            <person name="Shen Q."/>
            <person name="Grigoriev I.V."/>
            <person name="Kubicek C.P."/>
            <person name="Druzhinina I.S."/>
        </authorList>
    </citation>
    <scope>NUCLEOTIDE SEQUENCE [LARGE SCALE GENOMIC DNA]</scope>
    <source>
        <strain evidence="3 4">CBS 226.95</strain>
    </source>
</reference>
<dbReference type="RefSeq" id="XP_024770876.1">
    <property type="nucleotide sequence ID" value="XM_024916250.1"/>
</dbReference>
<keyword evidence="4" id="KW-1185">Reference proteome</keyword>
<dbReference type="AlphaFoldDB" id="A0A2T4A2C2"/>
<dbReference type="SUPFAM" id="SSF52540">
    <property type="entry name" value="P-loop containing nucleoside triphosphate hydrolases"/>
    <property type="match status" value="1"/>
</dbReference>
<dbReference type="Gene3D" id="3.40.50.300">
    <property type="entry name" value="P-loop containing nucleotide triphosphate hydrolases"/>
    <property type="match status" value="1"/>
</dbReference>
<feature type="domain" description="C2H2-type" evidence="2">
    <location>
        <begin position="404"/>
        <end position="430"/>
    </location>
</feature>
<dbReference type="GeneID" id="36624819"/>
<evidence type="ECO:0000313" key="3">
    <source>
        <dbReference type="EMBL" id="PTB51199.1"/>
    </source>
</evidence>
<dbReference type="Proteomes" id="UP000241690">
    <property type="component" value="Unassembled WGS sequence"/>
</dbReference>
<accession>A0A2T4A2C2</accession>
<feature type="region of interest" description="Disordered" evidence="1">
    <location>
        <begin position="918"/>
        <end position="939"/>
    </location>
</feature>
<dbReference type="STRING" id="983964.A0A2T4A2C2"/>
<sequence length="939" mass="106484">MSSSKKLIADLAESCLSKFKNTVEGDTSGDHEVLRSRLADFRLWADTVGAMSKSGLSLDSRFKNRPDDLDLIKSVLGLLIDCLEDYTELRSKASSTIEALGNIEQLIRNLAFIGVAIRQTGKASRSRRADETFDPEEHQQFREHLECIILLRPNENQPDINGLNSAEINKLIEATQNKPDQHRHVAEKTEYLFSSRLSELDPSRLSPMQKRLIEANLRRRHRFLLAQKRYMHAKKKELPVNVSSFNEEAVLELQPLDSVTSPFAGGSVTTLLKGRKVGTKIAVPEIANLSLASTAEGTLRYTQPPKKRYQASTIAKSQISLIAADTEFPRPPPLPSDLLVSICPCCCQSLPSEHFSNSTKWTQHLIEDVCPYTCVAENCPTPHLLFATTKAWQTHIENDHPLSWQCPFCDEDAVIFPVKERLQHHLETLHQDQSMDFSLADILSWSSIQYMGISSCPLCSSFGPPDTPDIVDHVVRHAYEFALRSLPWPRLETEEDIDKQIGTYSLPEDQYSAVRLRDWIENLSFSPEPRLQISQYDKNGHDILDTVSVIDDDHFFAHHEYFKDEDLNTIIMQNAASSPAISLHPSNADIEPPMSLHSSNADMEPPMLTGSGKSTFISYFAPDSKLGNEVQSCADIGIYAATIGDKKCYLIDTPGFDDTNRSDTEILRQVADWLNRSYQAQIRLAGIVYLHRITDNRMGGTALKNLSIFKKLCGDEGLSCVVLATTMWGLVSREEGERRERDLSTKPEYWAGMVSRGSKVLRLDKGTISALAVMEHIFAQRRRITLDIQQEMASGKTLDETSAGQEVQADLAALRKKHKQDLKELRKEMEQEFKKRDARAREEFFQDGERLRVDMKQLQTQRNEELQRLRDEAHKKEMEAQKQLMETRIQLDLARQQNGFEAQIGGMKVELAKKEVEAAREERQDAERKRKREDACVIM</sequence>
<protein>
    <recommendedName>
        <fullName evidence="2">C2H2-type domain-containing protein</fullName>
    </recommendedName>
</protein>